<sequence length="168" mass="18897">VEEAHLIHSWGPSFHPHFQSIGAIARGFVSKGISILGLSATCAPGAHTMEICVSKYARLLEYLRNGRKTVIHVNTIPEAYDIYEFLWNHVPTGASPLNRMRMYHSLCTEEYNRETFHLVDNDPELQVVIATVAFTQGINRKKILDSISFNFPATLDEFWQAKGHAGLS</sequence>
<dbReference type="GO" id="GO:0043138">
    <property type="term" value="F:3'-5' DNA helicase activity"/>
    <property type="evidence" value="ECO:0007669"/>
    <property type="project" value="TreeGrafter"/>
</dbReference>
<comment type="similarity">
    <text evidence="1">Belongs to the helicase family. RecQ subfamily.</text>
</comment>
<dbReference type="Gene3D" id="3.40.50.300">
    <property type="entry name" value="P-loop containing nucleotide triphosphate hydrolases"/>
    <property type="match status" value="2"/>
</dbReference>
<dbReference type="GO" id="GO:0005737">
    <property type="term" value="C:cytoplasm"/>
    <property type="evidence" value="ECO:0007669"/>
    <property type="project" value="TreeGrafter"/>
</dbReference>
<evidence type="ECO:0000313" key="2">
    <source>
        <dbReference type="EMBL" id="THU79215.1"/>
    </source>
</evidence>
<evidence type="ECO:0000313" key="3">
    <source>
        <dbReference type="Proteomes" id="UP000297245"/>
    </source>
</evidence>
<dbReference type="GO" id="GO:0009378">
    <property type="term" value="F:four-way junction helicase activity"/>
    <property type="evidence" value="ECO:0007669"/>
    <property type="project" value="TreeGrafter"/>
</dbReference>
<dbReference type="InterPro" id="IPR027417">
    <property type="entry name" value="P-loop_NTPase"/>
</dbReference>
<dbReference type="PANTHER" id="PTHR13710">
    <property type="entry name" value="DNA HELICASE RECQ FAMILY MEMBER"/>
    <property type="match status" value="1"/>
</dbReference>
<dbReference type="Proteomes" id="UP000297245">
    <property type="component" value="Unassembled WGS sequence"/>
</dbReference>
<dbReference type="PANTHER" id="PTHR13710:SF120">
    <property type="entry name" value="BIFUNCTIONAL 3'-5' EXONUCLEASE_ATP-DEPENDENT HELICASE WRN"/>
    <property type="match status" value="1"/>
</dbReference>
<organism evidence="2 3">
    <name type="scientific">Dendrothele bispora (strain CBS 962.96)</name>
    <dbReference type="NCBI Taxonomy" id="1314807"/>
    <lineage>
        <taxon>Eukaryota</taxon>
        <taxon>Fungi</taxon>
        <taxon>Dikarya</taxon>
        <taxon>Basidiomycota</taxon>
        <taxon>Agaricomycotina</taxon>
        <taxon>Agaricomycetes</taxon>
        <taxon>Agaricomycetidae</taxon>
        <taxon>Agaricales</taxon>
        <taxon>Agaricales incertae sedis</taxon>
        <taxon>Dendrothele</taxon>
    </lineage>
</organism>
<proteinExistence type="inferred from homology"/>
<gene>
    <name evidence="2" type="ORF">K435DRAFT_698376</name>
</gene>
<dbReference type="GO" id="GO:0005694">
    <property type="term" value="C:chromosome"/>
    <property type="evidence" value="ECO:0007669"/>
    <property type="project" value="TreeGrafter"/>
</dbReference>
<evidence type="ECO:0000256" key="1">
    <source>
        <dbReference type="ARBA" id="ARBA00005446"/>
    </source>
</evidence>
<accession>A0A4V4HBG6</accession>
<name>A0A4V4HBG6_DENBC</name>
<feature type="non-terminal residue" evidence="2">
    <location>
        <position position="1"/>
    </location>
</feature>
<dbReference type="OrthoDB" id="3260945at2759"/>
<protein>
    <submittedName>
        <fullName evidence="2">Uncharacterized protein</fullName>
    </submittedName>
</protein>
<dbReference type="GO" id="GO:0000724">
    <property type="term" value="P:double-strand break repair via homologous recombination"/>
    <property type="evidence" value="ECO:0007669"/>
    <property type="project" value="TreeGrafter"/>
</dbReference>
<dbReference type="EMBL" id="ML180058">
    <property type="protein sequence ID" value="THU79215.1"/>
    <property type="molecule type" value="Genomic_DNA"/>
</dbReference>
<dbReference type="GO" id="GO:0005634">
    <property type="term" value="C:nucleus"/>
    <property type="evidence" value="ECO:0007669"/>
    <property type="project" value="TreeGrafter"/>
</dbReference>
<reference evidence="2 3" key="1">
    <citation type="journal article" date="2019" name="Nat. Ecol. Evol.">
        <title>Megaphylogeny resolves global patterns of mushroom evolution.</title>
        <authorList>
            <person name="Varga T."/>
            <person name="Krizsan K."/>
            <person name="Foldi C."/>
            <person name="Dima B."/>
            <person name="Sanchez-Garcia M."/>
            <person name="Sanchez-Ramirez S."/>
            <person name="Szollosi G.J."/>
            <person name="Szarkandi J.G."/>
            <person name="Papp V."/>
            <person name="Albert L."/>
            <person name="Andreopoulos W."/>
            <person name="Angelini C."/>
            <person name="Antonin V."/>
            <person name="Barry K.W."/>
            <person name="Bougher N.L."/>
            <person name="Buchanan P."/>
            <person name="Buyck B."/>
            <person name="Bense V."/>
            <person name="Catcheside P."/>
            <person name="Chovatia M."/>
            <person name="Cooper J."/>
            <person name="Damon W."/>
            <person name="Desjardin D."/>
            <person name="Finy P."/>
            <person name="Geml J."/>
            <person name="Haridas S."/>
            <person name="Hughes K."/>
            <person name="Justo A."/>
            <person name="Karasinski D."/>
            <person name="Kautmanova I."/>
            <person name="Kiss B."/>
            <person name="Kocsube S."/>
            <person name="Kotiranta H."/>
            <person name="LaButti K.M."/>
            <person name="Lechner B.E."/>
            <person name="Liimatainen K."/>
            <person name="Lipzen A."/>
            <person name="Lukacs Z."/>
            <person name="Mihaltcheva S."/>
            <person name="Morgado L.N."/>
            <person name="Niskanen T."/>
            <person name="Noordeloos M.E."/>
            <person name="Ohm R.A."/>
            <person name="Ortiz-Santana B."/>
            <person name="Ovrebo C."/>
            <person name="Racz N."/>
            <person name="Riley R."/>
            <person name="Savchenko A."/>
            <person name="Shiryaev A."/>
            <person name="Soop K."/>
            <person name="Spirin V."/>
            <person name="Szebenyi C."/>
            <person name="Tomsovsky M."/>
            <person name="Tulloss R.E."/>
            <person name="Uehling J."/>
            <person name="Grigoriev I.V."/>
            <person name="Vagvolgyi C."/>
            <person name="Papp T."/>
            <person name="Martin F.M."/>
            <person name="Miettinen O."/>
            <person name="Hibbett D.S."/>
            <person name="Nagy L.G."/>
        </authorList>
    </citation>
    <scope>NUCLEOTIDE SEQUENCE [LARGE SCALE GENOMIC DNA]</scope>
    <source>
        <strain evidence="2 3">CBS 962.96</strain>
    </source>
</reference>
<keyword evidence="3" id="KW-1185">Reference proteome</keyword>
<dbReference type="AlphaFoldDB" id="A0A4V4HBG6"/>
<dbReference type="SUPFAM" id="SSF52540">
    <property type="entry name" value="P-loop containing nucleoside triphosphate hydrolases"/>
    <property type="match status" value="1"/>
</dbReference>